<feature type="compositionally biased region" description="Basic and acidic residues" evidence="1">
    <location>
        <begin position="115"/>
        <end position="146"/>
    </location>
</feature>
<comment type="caution">
    <text evidence="2">The sequence shown here is derived from an EMBL/GenBank/DDBJ whole genome shotgun (WGS) entry which is preliminary data.</text>
</comment>
<name>A0A829Y7E6_9GAMM</name>
<sequence>MSNPGDKRSQEPARPATPAEDSQTDKRSGRIAYDERGNSIWEWQLETGVYSRDISTQRLKKLDLNDLSIADTAIQQRPPDLGGFNPYDNSSSTRGNVGKNDPYNGGNRAPLKPAAEPKRKPTDLKKLQEWMELRKRVEQNKRDDDE</sequence>
<dbReference type="AlphaFoldDB" id="A0A829Y7E6"/>
<proteinExistence type="predicted"/>
<evidence type="ECO:0000256" key="1">
    <source>
        <dbReference type="SAM" id="MobiDB-lite"/>
    </source>
</evidence>
<evidence type="ECO:0000313" key="2">
    <source>
        <dbReference type="EMBL" id="GFE78542.1"/>
    </source>
</evidence>
<keyword evidence="3" id="KW-1185">Reference proteome</keyword>
<feature type="region of interest" description="Disordered" evidence="1">
    <location>
        <begin position="1"/>
        <end position="37"/>
    </location>
</feature>
<reference evidence="3" key="1">
    <citation type="submission" date="2020-01" db="EMBL/GenBank/DDBJ databases">
        <title>'Steroidobacter agaridevorans' sp. nov., agar-degrading bacteria isolated from rhizosphere soils.</title>
        <authorList>
            <person name="Ikenaga M."/>
            <person name="Kataoka M."/>
            <person name="Murouchi A."/>
            <person name="Katsuragi S."/>
            <person name="Sakai M."/>
        </authorList>
    </citation>
    <scope>NUCLEOTIDE SEQUENCE [LARGE SCALE GENOMIC DNA]</scope>
    <source>
        <strain evidence="3">YU21-B</strain>
    </source>
</reference>
<gene>
    <name evidence="2" type="ORF">GCM10011487_05420</name>
</gene>
<evidence type="ECO:0000313" key="3">
    <source>
        <dbReference type="Proteomes" id="UP000445000"/>
    </source>
</evidence>
<accession>A0A829Y7E6</accession>
<dbReference type="Proteomes" id="UP000445000">
    <property type="component" value="Unassembled WGS sequence"/>
</dbReference>
<feature type="compositionally biased region" description="Basic and acidic residues" evidence="1">
    <location>
        <begin position="1"/>
        <end position="11"/>
    </location>
</feature>
<organism evidence="2 3">
    <name type="scientific">Steroidobacter agaridevorans</name>
    <dbReference type="NCBI Taxonomy" id="2695856"/>
    <lineage>
        <taxon>Bacteria</taxon>
        <taxon>Pseudomonadati</taxon>
        <taxon>Pseudomonadota</taxon>
        <taxon>Gammaproteobacteria</taxon>
        <taxon>Steroidobacterales</taxon>
        <taxon>Steroidobacteraceae</taxon>
        <taxon>Steroidobacter</taxon>
    </lineage>
</organism>
<dbReference type="RefSeq" id="WP_161810430.1">
    <property type="nucleotide sequence ID" value="NZ_BLJN01000001.1"/>
</dbReference>
<feature type="region of interest" description="Disordered" evidence="1">
    <location>
        <begin position="73"/>
        <end position="146"/>
    </location>
</feature>
<dbReference type="EMBL" id="BLJN01000001">
    <property type="protein sequence ID" value="GFE78542.1"/>
    <property type="molecule type" value="Genomic_DNA"/>
</dbReference>
<feature type="compositionally biased region" description="Basic and acidic residues" evidence="1">
    <location>
        <begin position="23"/>
        <end position="37"/>
    </location>
</feature>
<protein>
    <submittedName>
        <fullName evidence="2">Uncharacterized protein</fullName>
    </submittedName>
</protein>